<dbReference type="AlphaFoldDB" id="A0A6J4VED1"/>
<name>A0A6J4VED1_9BACT</name>
<sequence length="97" mass="11041">GQSWRYPRGGGGDVWHTTGRFRARAAPLAATLRSLPRLYPGRRLRRPDRPRSRSWHRRVAPTPSRHRRRGGRGLAHAPTLGGPRRRDGDVLAHSRDL</sequence>
<dbReference type="EMBL" id="CADCWN010000205">
    <property type="protein sequence ID" value="CAA9576794.1"/>
    <property type="molecule type" value="Genomic_DNA"/>
</dbReference>
<feature type="non-terminal residue" evidence="2">
    <location>
        <position position="1"/>
    </location>
</feature>
<reference evidence="2" key="1">
    <citation type="submission" date="2020-02" db="EMBL/GenBank/DDBJ databases">
        <authorList>
            <person name="Meier V. D."/>
        </authorList>
    </citation>
    <scope>NUCLEOTIDE SEQUENCE</scope>
    <source>
        <strain evidence="2">AVDCRST_MAG18</strain>
    </source>
</reference>
<proteinExistence type="predicted"/>
<evidence type="ECO:0000256" key="1">
    <source>
        <dbReference type="SAM" id="MobiDB-lite"/>
    </source>
</evidence>
<feature type="compositionally biased region" description="Basic residues" evidence="1">
    <location>
        <begin position="40"/>
        <end position="71"/>
    </location>
</feature>
<feature type="region of interest" description="Disordered" evidence="1">
    <location>
        <begin position="40"/>
        <end position="97"/>
    </location>
</feature>
<protein>
    <submittedName>
        <fullName evidence="2">Uncharacterized protein</fullName>
    </submittedName>
</protein>
<accession>A0A6J4VED1</accession>
<feature type="non-terminal residue" evidence="2">
    <location>
        <position position="97"/>
    </location>
</feature>
<feature type="compositionally biased region" description="Basic and acidic residues" evidence="1">
    <location>
        <begin position="84"/>
        <end position="97"/>
    </location>
</feature>
<organism evidence="2">
    <name type="scientific">uncultured Thermomicrobiales bacterium</name>
    <dbReference type="NCBI Taxonomy" id="1645740"/>
    <lineage>
        <taxon>Bacteria</taxon>
        <taxon>Pseudomonadati</taxon>
        <taxon>Thermomicrobiota</taxon>
        <taxon>Thermomicrobia</taxon>
        <taxon>Thermomicrobiales</taxon>
        <taxon>environmental samples</taxon>
    </lineage>
</organism>
<gene>
    <name evidence="2" type="ORF">AVDCRST_MAG18-2641</name>
</gene>
<evidence type="ECO:0000313" key="2">
    <source>
        <dbReference type="EMBL" id="CAA9576794.1"/>
    </source>
</evidence>